<accession>A0A898KAX6</accession>
<dbReference type="EMBL" id="MW544066">
    <property type="protein sequence ID" value="QSJ04038.1"/>
    <property type="molecule type" value="Genomic_DNA"/>
</dbReference>
<evidence type="ECO:0000313" key="2">
    <source>
        <dbReference type="EMBL" id="QSJ04038.1"/>
    </source>
</evidence>
<evidence type="ECO:0000313" key="3">
    <source>
        <dbReference type="Proteomes" id="UP000662760"/>
    </source>
</evidence>
<sequence>MRYIKMNKGPNRSERRAASRHARRMEKTNKNSKRMNRPERMDTVNAGYEKTMNFFFPA</sequence>
<reference evidence="2" key="1">
    <citation type="submission" date="2021-01" db="EMBL/GenBank/DDBJ databases">
        <authorList>
            <person name="Shang Y."/>
        </authorList>
    </citation>
    <scope>NUCLEOTIDE SEQUENCE</scope>
</reference>
<dbReference type="Proteomes" id="UP000662760">
    <property type="component" value="Segment"/>
</dbReference>
<dbReference type="RefSeq" id="YP_010115072.1">
    <property type="nucleotide sequence ID" value="NC_055921.1"/>
</dbReference>
<proteinExistence type="predicted"/>
<feature type="compositionally biased region" description="Basic residues" evidence="1">
    <location>
        <begin position="18"/>
        <end position="35"/>
    </location>
</feature>
<feature type="region of interest" description="Disordered" evidence="1">
    <location>
        <begin position="1"/>
        <end position="45"/>
    </location>
</feature>
<protein>
    <submittedName>
        <fullName evidence="2">Uncharacterized protein</fullName>
    </submittedName>
</protein>
<dbReference type="GeneID" id="65133676"/>
<organism evidence="2 3">
    <name type="scientific">Salmonella phage vB_SalP_TR2</name>
    <dbReference type="NCBI Taxonomy" id="2812854"/>
    <lineage>
        <taxon>Viruses</taxon>
        <taxon>Duplodnaviria</taxon>
        <taxon>Heunggongvirae</taxon>
        <taxon>Uroviricota</taxon>
        <taxon>Caudoviricetes</taxon>
        <taxon>Schitoviridae</taxon>
        <taxon>Triduovirus</taxon>
        <taxon>Triduovirus Tr2</taxon>
    </lineage>
</organism>
<evidence type="ECO:0000256" key="1">
    <source>
        <dbReference type="SAM" id="MobiDB-lite"/>
    </source>
</evidence>
<keyword evidence="3" id="KW-1185">Reference proteome</keyword>
<dbReference type="KEGG" id="vg:65133676"/>
<name>A0A898KAX6_9CAUD</name>